<dbReference type="Proteomes" id="UP000501690">
    <property type="component" value="Linkage Group LG6"/>
</dbReference>
<dbReference type="EMBL" id="CP039350">
    <property type="protein sequence ID" value="QCD95872.1"/>
    <property type="molecule type" value="Genomic_DNA"/>
</dbReference>
<reference evidence="1 2" key="1">
    <citation type="submission" date="2019-04" db="EMBL/GenBank/DDBJ databases">
        <title>An improved genome assembly and genetic linkage map for asparagus bean, Vigna unguiculata ssp. sesquipedialis.</title>
        <authorList>
            <person name="Xia Q."/>
            <person name="Zhang R."/>
            <person name="Dong Y."/>
        </authorList>
    </citation>
    <scope>NUCLEOTIDE SEQUENCE [LARGE SCALE GENOMIC DNA]</scope>
    <source>
        <tissue evidence="1">Leaf</tissue>
    </source>
</reference>
<accession>A0A4D6M3P9</accession>
<evidence type="ECO:0000313" key="2">
    <source>
        <dbReference type="Proteomes" id="UP000501690"/>
    </source>
</evidence>
<protein>
    <submittedName>
        <fullName evidence="1">Uncharacterized protein</fullName>
    </submittedName>
</protein>
<dbReference type="AlphaFoldDB" id="A0A4D6M3P9"/>
<proteinExistence type="predicted"/>
<sequence>MKAANRDDIEVEEYQVQLMLLDNIDKKKTPNQSRSWCCLTSLVPSQEHLKPFSHPASWKHAYK</sequence>
<organism evidence="1 2">
    <name type="scientific">Vigna unguiculata</name>
    <name type="common">Cowpea</name>
    <dbReference type="NCBI Taxonomy" id="3917"/>
    <lineage>
        <taxon>Eukaryota</taxon>
        <taxon>Viridiplantae</taxon>
        <taxon>Streptophyta</taxon>
        <taxon>Embryophyta</taxon>
        <taxon>Tracheophyta</taxon>
        <taxon>Spermatophyta</taxon>
        <taxon>Magnoliopsida</taxon>
        <taxon>eudicotyledons</taxon>
        <taxon>Gunneridae</taxon>
        <taxon>Pentapetalae</taxon>
        <taxon>rosids</taxon>
        <taxon>fabids</taxon>
        <taxon>Fabales</taxon>
        <taxon>Fabaceae</taxon>
        <taxon>Papilionoideae</taxon>
        <taxon>50 kb inversion clade</taxon>
        <taxon>NPAAA clade</taxon>
        <taxon>indigoferoid/millettioid clade</taxon>
        <taxon>Phaseoleae</taxon>
        <taxon>Vigna</taxon>
    </lineage>
</organism>
<name>A0A4D6M3P9_VIGUN</name>
<evidence type="ECO:0000313" key="1">
    <source>
        <dbReference type="EMBL" id="QCD95872.1"/>
    </source>
</evidence>
<gene>
    <name evidence="1" type="ORF">DEO72_LG6g569</name>
</gene>
<keyword evidence="2" id="KW-1185">Reference proteome</keyword>